<evidence type="ECO:0000256" key="1">
    <source>
        <dbReference type="SAM" id="MobiDB-lite"/>
    </source>
</evidence>
<evidence type="ECO:0000313" key="2">
    <source>
        <dbReference type="EMBL" id="GKT50590.1"/>
    </source>
</evidence>
<dbReference type="GeneID" id="73331572"/>
<sequence length="237" mass="25167">MPLESYLSLSAGGCFPLSRNSFVQLTVSRTSLGDVPLHNASTPSSRSVCAAQSSIPLYRASTLCILVLMLSNGIDAYLDTCHQHTRSASARSLISITYTVKNATDPAQNKRAPDAPVKHGPPHRNPLLKHRKCREPHRAVGALLAQHRRQAAPQASYALFADQHADGAEQPAVREPAAGGGGCIVDHFGLDCLAGRDDGDALRHAGAEAAHDVDPRRTRLSFSMARVGVGLRAGQGV</sequence>
<proteinExistence type="predicted"/>
<reference evidence="2 3" key="1">
    <citation type="submission" date="2022-03" db="EMBL/GenBank/DDBJ databases">
        <title>Genome data of Colletotrichum spp.</title>
        <authorList>
            <person name="Utami Y.D."/>
            <person name="Hiruma K."/>
        </authorList>
    </citation>
    <scope>NUCLEOTIDE SEQUENCE [LARGE SCALE GENOMIC DNA]</scope>
    <source>
        <strain evidence="2 3">MAFF 239500</strain>
    </source>
</reference>
<organism evidence="2 3">
    <name type="scientific">Colletotrichum spaethianum</name>
    <dbReference type="NCBI Taxonomy" id="700344"/>
    <lineage>
        <taxon>Eukaryota</taxon>
        <taxon>Fungi</taxon>
        <taxon>Dikarya</taxon>
        <taxon>Ascomycota</taxon>
        <taxon>Pezizomycotina</taxon>
        <taxon>Sordariomycetes</taxon>
        <taxon>Hypocreomycetidae</taxon>
        <taxon>Glomerellales</taxon>
        <taxon>Glomerellaceae</taxon>
        <taxon>Colletotrichum</taxon>
        <taxon>Colletotrichum spaethianum species complex</taxon>
    </lineage>
</organism>
<feature type="region of interest" description="Disordered" evidence="1">
    <location>
        <begin position="104"/>
        <end position="128"/>
    </location>
</feature>
<protein>
    <submittedName>
        <fullName evidence="2">Uncharacterized protein</fullName>
    </submittedName>
</protein>
<dbReference type="AlphaFoldDB" id="A0AA37PEF5"/>
<comment type="caution">
    <text evidence="2">The sequence shown here is derived from an EMBL/GenBank/DDBJ whole genome shotgun (WGS) entry which is preliminary data.</text>
</comment>
<dbReference type="Proteomes" id="UP001055115">
    <property type="component" value="Unassembled WGS sequence"/>
</dbReference>
<keyword evidence="3" id="KW-1185">Reference proteome</keyword>
<name>A0AA37PEF5_9PEZI</name>
<evidence type="ECO:0000313" key="3">
    <source>
        <dbReference type="Proteomes" id="UP001055115"/>
    </source>
</evidence>
<dbReference type="RefSeq" id="XP_049132940.1">
    <property type="nucleotide sequence ID" value="XM_049276983.1"/>
</dbReference>
<gene>
    <name evidence="2" type="ORF">ColSpa_10770</name>
</gene>
<accession>A0AA37PEF5</accession>
<dbReference type="EMBL" id="BQXU01000039">
    <property type="protein sequence ID" value="GKT50590.1"/>
    <property type="molecule type" value="Genomic_DNA"/>
</dbReference>